<dbReference type="AlphaFoldDB" id="V4AWY2"/>
<organism evidence="2 3">
    <name type="scientific">Lottia gigantea</name>
    <name type="common">Giant owl limpet</name>
    <dbReference type="NCBI Taxonomy" id="225164"/>
    <lineage>
        <taxon>Eukaryota</taxon>
        <taxon>Metazoa</taxon>
        <taxon>Spiralia</taxon>
        <taxon>Lophotrochozoa</taxon>
        <taxon>Mollusca</taxon>
        <taxon>Gastropoda</taxon>
        <taxon>Patellogastropoda</taxon>
        <taxon>Lottioidea</taxon>
        <taxon>Lottiidae</taxon>
        <taxon>Lottia</taxon>
    </lineage>
</organism>
<keyword evidence="3" id="KW-1185">Reference proteome</keyword>
<protein>
    <submittedName>
        <fullName evidence="2">Uncharacterized protein</fullName>
    </submittedName>
</protein>
<dbReference type="EMBL" id="KB201288">
    <property type="protein sequence ID" value="ESO98041.1"/>
    <property type="molecule type" value="Genomic_DNA"/>
</dbReference>
<dbReference type="Gene3D" id="2.60.40.10">
    <property type="entry name" value="Immunoglobulins"/>
    <property type="match status" value="1"/>
</dbReference>
<dbReference type="HOGENOM" id="CLU_469537_0_0_1"/>
<reference evidence="2 3" key="1">
    <citation type="journal article" date="2013" name="Nature">
        <title>Insights into bilaterian evolution from three spiralian genomes.</title>
        <authorList>
            <person name="Simakov O."/>
            <person name="Marletaz F."/>
            <person name="Cho S.J."/>
            <person name="Edsinger-Gonzales E."/>
            <person name="Havlak P."/>
            <person name="Hellsten U."/>
            <person name="Kuo D.H."/>
            <person name="Larsson T."/>
            <person name="Lv J."/>
            <person name="Arendt D."/>
            <person name="Savage R."/>
            <person name="Osoegawa K."/>
            <person name="de Jong P."/>
            <person name="Grimwood J."/>
            <person name="Chapman J.A."/>
            <person name="Shapiro H."/>
            <person name="Aerts A."/>
            <person name="Otillar R.P."/>
            <person name="Terry A.Y."/>
            <person name="Boore J.L."/>
            <person name="Grigoriev I.V."/>
            <person name="Lindberg D.R."/>
            <person name="Seaver E.C."/>
            <person name="Weisblat D.A."/>
            <person name="Putnam N.H."/>
            <person name="Rokhsar D.S."/>
        </authorList>
    </citation>
    <scope>NUCLEOTIDE SEQUENCE [LARGE SCALE GENOMIC DNA]</scope>
</reference>
<gene>
    <name evidence="2" type="ORF">LOTGIDRAFT_174445</name>
</gene>
<proteinExistence type="predicted"/>
<dbReference type="GeneID" id="20242732"/>
<dbReference type="KEGG" id="lgi:LOTGIDRAFT_174445"/>
<dbReference type="CTD" id="20242732"/>
<evidence type="ECO:0000256" key="1">
    <source>
        <dbReference type="SAM" id="MobiDB-lite"/>
    </source>
</evidence>
<dbReference type="RefSeq" id="XP_009051277.1">
    <property type="nucleotide sequence ID" value="XM_009053029.1"/>
</dbReference>
<evidence type="ECO:0000313" key="3">
    <source>
        <dbReference type="Proteomes" id="UP000030746"/>
    </source>
</evidence>
<name>V4AWY2_LOTGI</name>
<sequence>MFWILIFCIQAAFAVDQNLLDSFKTVKEKFQQAQDALDQFEKLLQQETGVIPNSEINVDNYEESPNLEKEYRILDTMNAWNRMSAWTKPERSSDQSTKAASEAVEEVDRKQPNSYRNINIGKTTVKIFKDTKNNTMVLSLKTRTDAEFPLFQMFVKVYSAYIKLLPGMCGKGLCFVAEKNDAVFLLILTVDMKSVSDFLELSIHLSHSDLLSVRVDSIASLDNDTLLTHHFQEFQVHYEDDNQVIIDPQYSHINLRTTINLGSTKDVNSSDILSYKFFEPGTHDKSHFKYSGSDNYTLEDGKYQAVARYDLNPDEPMDGIINFGQQIKIADHIYLNIRKRYTVFPKGQEDSTYFLNNAIVGQAHKQGALQANLPHAFHFEIYGAPTDISIRKNLKTRLSYDFPGFEFLITRYFKGQVSVVLTSYNVTVEDSGTYEIIASFEGGRFMKYSFEVNVVKQKISIDSFWKSELRSTNKNGNMNISMEVTCSASGKPLPTVYFMHPIVDENSPDYTFREIKLENNGTFEIKPSEVTEDSVTRKMIVHKLPESIYFYEIGCKAISKKQERYKMINIYESDFEIY</sequence>
<accession>V4AWY2</accession>
<dbReference type="InterPro" id="IPR013783">
    <property type="entry name" value="Ig-like_fold"/>
</dbReference>
<feature type="region of interest" description="Disordered" evidence="1">
    <location>
        <begin position="87"/>
        <end position="110"/>
    </location>
</feature>
<dbReference type="Proteomes" id="UP000030746">
    <property type="component" value="Unassembled WGS sequence"/>
</dbReference>
<evidence type="ECO:0000313" key="2">
    <source>
        <dbReference type="EMBL" id="ESO98041.1"/>
    </source>
</evidence>